<reference evidence="2" key="1">
    <citation type="submission" date="2020-10" db="EMBL/GenBank/DDBJ databases">
        <title>Sequencing the genomes of 1000 actinobacteria strains.</title>
        <authorList>
            <person name="Klenk H.-P."/>
        </authorList>
    </citation>
    <scope>NUCLEOTIDE SEQUENCE</scope>
    <source>
        <strain evidence="2">DSM 45354</strain>
    </source>
</reference>
<protein>
    <submittedName>
        <fullName evidence="2">Uncharacterized protein</fullName>
    </submittedName>
</protein>
<dbReference type="Proteomes" id="UP000638648">
    <property type="component" value="Unassembled WGS sequence"/>
</dbReference>
<dbReference type="AlphaFoldDB" id="A0A927MYS7"/>
<proteinExistence type="predicted"/>
<dbReference type="EMBL" id="JADBEM010000001">
    <property type="protein sequence ID" value="MBE1605802.1"/>
    <property type="molecule type" value="Genomic_DNA"/>
</dbReference>
<evidence type="ECO:0000313" key="2">
    <source>
        <dbReference type="EMBL" id="MBE1605802.1"/>
    </source>
</evidence>
<evidence type="ECO:0000313" key="3">
    <source>
        <dbReference type="Proteomes" id="UP000638648"/>
    </source>
</evidence>
<accession>A0A927MYS7</accession>
<evidence type="ECO:0000256" key="1">
    <source>
        <dbReference type="SAM" id="MobiDB-lite"/>
    </source>
</evidence>
<sequence length="30" mass="3309">MFPMLSPGLRQPDSAPNVKAMDMAMDTLRS</sequence>
<feature type="region of interest" description="Disordered" evidence="1">
    <location>
        <begin position="1"/>
        <end position="30"/>
    </location>
</feature>
<keyword evidence="3" id="KW-1185">Reference proteome</keyword>
<gene>
    <name evidence="2" type="ORF">HEB94_002650</name>
</gene>
<comment type="caution">
    <text evidence="2">The sequence shown here is derived from an EMBL/GenBank/DDBJ whole genome shotgun (WGS) entry which is preliminary data.</text>
</comment>
<organism evidence="2 3">
    <name type="scientific">Actinopolymorpha pittospori</name>
    <dbReference type="NCBI Taxonomy" id="648752"/>
    <lineage>
        <taxon>Bacteria</taxon>
        <taxon>Bacillati</taxon>
        <taxon>Actinomycetota</taxon>
        <taxon>Actinomycetes</taxon>
        <taxon>Propionibacteriales</taxon>
        <taxon>Actinopolymorphaceae</taxon>
        <taxon>Actinopolymorpha</taxon>
    </lineage>
</organism>
<name>A0A927MYS7_9ACTN</name>